<protein>
    <recommendedName>
        <fullName evidence="3">Glycosyl transferase</fullName>
    </recommendedName>
</protein>
<dbReference type="EMBL" id="FIIR01000006">
    <property type="protein sequence ID" value="CYV76949.1"/>
    <property type="molecule type" value="Genomic_DNA"/>
</dbReference>
<evidence type="ECO:0008006" key="3">
    <source>
        <dbReference type="Google" id="ProtNLM"/>
    </source>
</evidence>
<sequence>MRPIAFYLPQFHAIPENDEWWGEGFTEWTNMKAATPLFDGHLQPRIPLDNNYYNLLDEKTMEWQVELAKKYGLYGFCFYHYWFNGHMLLEKPMEMMLNNPNINFPYMICWANEPWTNAWKADGDEKTLIAQHYGREKEWKQHFEYLLQFFKDKNYIVENNKPMLLIYRPEIIECLNEMLDYWNELAIEAGFSGIDFAYQQVSYYLLDNKDESRFKYRVEYQPGYARYDVQKQSAGLSQYLLPIKTKIRNIVYGFDKKAKTNLSSKLTRQKLSFEDYDELCQSIINRKADDEKSVAGMFVDWDNTPRRGDRGRVCLGSTPEKFQHYMIEQIKNVNENYQNDMLFIFAWNEWAEGGYLEPDERNKYGYLEALKAALIEGEK</sequence>
<dbReference type="PANTHER" id="PTHR41244">
    <property type="entry name" value="RHAMNAN SYNTHESIS F"/>
    <property type="match status" value="1"/>
</dbReference>
<organism evidence="1 2">
    <name type="scientific">Streptococcus suis</name>
    <dbReference type="NCBI Taxonomy" id="1307"/>
    <lineage>
        <taxon>Bacteria</taxon>
        <taxon>Bacillati</taxon>
        <taxon>Bacillota</taxon>
        <taxon>Bacilli</taxon>
        <taxon>Lactobacillales</taxon>
        <taxon>Streptococcaceae</taxon>
        <taxon>Streptococcus</taxon>
    </lineage>
</organism>
<proteinExistence type="predicted"/>
<dbReference type="AlphaFoldDB" id="A0A0Z8KRF7"/>
<name>A0A0Z8KRF7_STRSU</name>
<dbReference type="CDD" id="cd11579">
    <property type="entry name" value="Glyco_tran_WbsX"/>
    <property type="match status" value="1"/>
</dbReference>
<gene>
    <name evidence="1" type="ORF">ERS132457_00856</name>
</gene>
<dbReference type="Gene3D" id="3.20.20.80">
    <property type="entry name" value="Glycosidases"/>
    <property type="match status" value="1"/>
</dbReference>
<dbReference type="RefSeq" id="WP_044753209.1">
    <property type="nucleotide sequence ID" value="NZ_CEEK01000003.1"/>
</dbReference>
<evidence type="ECO:0000313" key="1">
    <source>
        <dbReference type="EMBL" id="CYV76949.1"/>
    </source>
</evidence>
<accession>A0A0Z8KRF7</accession>
<dbReference type="InterPro" id="IPR032719">
    <property type="entry name" value="WbsX"/>
</dbReference>
<dbReference type="Proteomes" id="UP000069831">
    <property type="component" value="Unassembled WGS sequence"/>
</dbReference>
<dbReference type="PANTHER" id="PTHR41244:SF1">
    <property type="entry name" value="GLYCOSYLTRANSFERASE"/>
    <property type="match status" value="1"/>
</dbReference>
<dbReference type="Pfam" id="PF14307">
    <property type="entry name" value="Glyco_tran_WbsX"/>
    <property type="match status" value="1"/>
</dbReference>
<reference evidence="1 2" key="1">
    <citation type="submission" date="2016-02" db="EMBL/GenBank/DDBJ databases">
        <authorList>
            <consortium name="Pathogen Informatics"/>
        </authorList>
    </citation>
    <scope>NUCLEOTIDE SEQUENCE [LARGE SCALE GENOMIC DNA]</scope>
    <source>
        <strain evidence="1 2">LSS95</strain>
    </source>
</reference>
<evidence type="ECO:0000313" key="2">
    <source>
        <dbReference type="Proteomes" id="UP000069831"/>
    </source>
</evidence>